<dbReference type="InterPro" id="IPR036388">
    <property type="entry name" value="WH-like_DNA-bd_sf"/>
</dbReference>
<evidence type="ECO:0000256" key="3">
    <source>
        <dbReference type="ARBA" id="ARBA00023163"/>
    </source>
</evidence>
<keyword evidence="2" id="KW-0238">DNA-binding</keyword>
<accession>A0AAV5NVW3</accession>
<dbReference type="Proteomes" id="UP001156690">
    <property type="component" value="Unassembled WGS sequence"/>
</dbReference>
<name>A0AAV5NVW3_9VIBR</name>
<dbReference type="Pfam" id="PF00392">
    <property type="entry name" value="GntR"/>
    <property type="match status" value="1"/>
</dbReference>
<evidence type="ECO:0000313" key="5">
    <source>
        <dbReference type="EMBL" id="GLQ74737.1"/>
    </source>
</evidence>
<dbReference type="EMBL" id="BSNX01000063">
    <property type="protein sequence ID" value="GLQ74737.1"/>
    <property type="molecule type" value="Genomic_DNA"/>
</dbReference>
<evidence type="ECO:0000256" key="2">
    <source>
        <dbReference type="ARBA" id="ARBA00023125"/>
    </source>
</evidence>
<dbReference type="PANTHER" id="PTHR43537:SF20">
    <property type="entry name" value="HTH-TYPE TRANSCRIPTIONAL REPRESSOR GLAR"/>
    <property type="match status" value="1"/>
</dbReference>
<dbReference type="InterPro" id="IPR036390">
    <property type="entry name" value="WH_DNA-bd_sf"/>
</dbReference>
<organism evidence="5 6">
    <name type="scientific">Vibrio penaeicida</name>
    <dbReference type="NCBI Taxonomy" id="104609"/>
    <lineage>
        <taxon>Bacteria</taxon>
        <taxon>Pseudomonadati</taxon>
        <taxon>Pseudomonadota</taxon>
        <taxon>Gammaproteobacteria</taxon>
        <taxon>Vibrionales</taxon>
        <taxon>Vibrionaceae</taxon>
        <taxon>Vibrio</taxon>
    </lineage>
</organism>
<gene>
    <name evidence="5" type="ORF">GCM10007932_40990</name>
</gene>
<dbReference type="GO" id="GO:0003677">
    <property type="term" value="F:DNA binding"/>
    <property type="evidence" value="ECO:0007669"/>
    <property type="project" value="UniProtKB-KW"/>
</dbReference>
<dbReference type="Gene3D" id="1.20.120.530">
    <property type="entry name" value="GntR ligand-binding domain-like"/>
    <property type="match status" value="1"/>
</dbReference>
<evidence type="ECO:0000256" key="1">
    <source>
        <dbReference type="ARBA" id="ARBA00023015"/>
    </source>
</evidence>
<dbReference type="Gene3D" id="1.10.10.10">
    <property type="entry name" value="Winged helix-like DNA-binding domain superfamily/Winged helix DNA-binding domain"/>
    <property type="match status" value="1"/>
</dbReference>
<keyword evidence="6" id="KW-1185">Reference proteome</keyword>
<protein>
    <submittedName>
        <fullName evidence="5">GntR family transcriptional regulator</fullName>
    </submittedName>
</protein>
<dbReference type="RefSeq" id="WP_126606287.1">
    <property type="nucleotide sequence ID" value="NZ_AP025144.1"/>
</dbReference>
<comment type="caution">
    <text evidence="5">The sequence shown here is derived from an EMBL/GenBank/DDBJ whole genome shotgun (WGS) entry which is preliminary data.</text>
</comment>
<evidence type="ECO:0000313" key="6">
    <source>
        <dbReference type="Proteomes" id="UP001156690"/>
    </source>
</evidence>
<dbReference type="AlphaFoldDB" id="A0AAV5NVW3"/>
<proteinExistence type="predicted"/>
<sequence length="211" mass="24078">MNLYETLRNDILMGAFEPGSKLKMDTLKGRYNSGVNVLRESLARLSSEGLVEAEGQKGFSIASASNERMNELTRLRVLLESDGAKQSFSNGGMEWESNLVAAHHKLLHVERKMREDIEEHFGMWHQCDYEFHAALIAACGSELHIHYHKQIYDQFRQFVVVELKTNGFRGTDIVDEHESIMEAALKRDFNACQEAIESHLFGFVNRLKASE</sequence>
<dbReference type="GO" id="GO:0003700">
    <property type="term" value="F:DNA-binding transcription factor activity"/>
    <property type="evidence" value="ECO:0007669"/>
    <property type="project" value="InterPro"/>
</dbReference>
<dbReference type="SMART" id="SM00895">
    <property type="entry name" value="FCD"/>
    <property type="match status" value="1"/>
</dbReference>
<dbReference type="SUPFAM" id="SSF46785">
    <property type="entry name" value="Winged helix' DNA-binding domain"/>
    <property type="match status" value="1"/>
</dbReference>
<dbReference type="InterPro" id="IPR011711">
    <property type="entry name" value="GntR_C"/>
</dbReference>
<dbReference type="SMART" id="SM00345">
    <property type="entry name" value="HTH_GNTR"/>
    <property type="match status" value="1"/>
</dbReference>
<keyword evidence="1" id="KW-0805">Transcription regulation</keyword>
<keyword evidence="3" id="KW-0804">Transcription</keyword>
<evidence type="ECO:0000259" key="4">
    <source>
        <dbReference type="PROSITE" id="PS50949"/>
    </source>
</evidence>
<dbReference type="PROSITE" id="PS50949">
    <property type="entry name" value="HTH_GNTR"/>
    <property type="match status" value="1"/>
</dbReference>
<reference evidence="6" key="1">
    <citation type="journal article" date="2019" name="Int. J. Syst. Evol. Microbiol.">
        <title>The Global Catalogue of Microorganisms (GCM) 10K type strain sequencing project: providing services to taxonomists for standard genome sequencing and annotation.</title>
        <authorList>
            <consortium name="The Broad Institute Genomics Platform"/>
            <consortium name="The Broad Institute Genome Sequencing Center for Infectious Disease"/>
            <person name="Wu L."/>
            <person name="Ma J."/>
        </authorList>
    </citation>
    <scope>NUCLEOTIDE SEQUENCE [LARGE SCALE GENOMIC DNA]</scope>
    <source>
        <strain evidence="6">NBRC 15640</strain>
    </source>
</reference>
<dbReference type="PANTHER" id="PTHR43537">
    <property type="entry name" value="TRANSCRIPTIONAL REGULATOR, GNTR FAMILY"/>
    <property type="match status" value="1"/>
</dbReference>
<feature type="domain" description="HTH gntR-type" evidence="4">
    <location>
        <begin position="1"/>
        <end position="64"/>
    </location>
</feature>
<dbReference type="InterPro" id="IPR000524">
    <property type="entry name" value="Tscrpt_reg_HTH_GntR"/>
</dbReference>
<dbReference type="InterPro" id="IPR008920">
    <property type="entry name" value="TF_FadR/GntR_C"/>
</dbReference>
<dbReference type="SUPFAM" id="SSF48008">
    <property type="entry name" value="GntR ligand-binding domain-like"/>
    <property type="match status" value="1"/>
</dbReference>
<dbReference type="Pfam" id="PF07729">
    <property type="entry name" value="FCD"/>
    <property type="match status" value="1"/>
</dbReference>